<name>L8Y8V0_TUPCH</name>
<feature type="compositionally biased region" description="Low complexity" evidence="1">
    <location>
        <begin position="182"/>
        <end position="197"/>
    </location>
</feature>
<keyword evidence="3" id="KW-1185">Reference proteome</keyword>
<dbReference type="InParanoid" id="L8Y8V0"/>
<organism evidence="2 3">
    <name type="scientific">Tupaia chinensis</name>
    <name type="common">Chinese tree shrew</name>
    <name type="synonym">Tupaia belangeri chinensis</name>
    <dbReference type="NCBI Taxonomy" id="246437"/>
    <lineage>
        <taxon>Eukaryota</taxon>
        <taxon>Metazoa</taxon>
        <taxon>Chordata</taxon>
        <taxon>Craniata</taxon>
        <taxon>Vertebrata</taxon>
        <taxon>Euteleostomi</taxon>
        <taxon>Mammalia</taxon>
        <taxon>Eutheria</taxon>
        <taxon>Euarchontoglires</taxon>
        <taxon>Scandentia</taxon>
        <taxon>Tupaiidae</taxon>
        <taxon>Tupaia</taxon>
    </lineage>
</organism>
<accession>L8Y8V0</accession>
<reference evidence="3" key="1">
    <citation type="submission" date="2012-07" db="EMBL/GenBank/DDBJ databases">
        <title>Genome of the Chinese tree shrew, a rising model animal genetically related to primates.</title>
        <authorList>
            <person name="Zhang G."/>
            <person name="Fan Y."/>
            <person name="Yao Y."/>
            <person name="Huang Z."/>
        </authorList>
    </citation>
    <scope>NUCLEOTIDE SEQUENCE [LARGE SCALE GENOMIC DNA]</scope>
</reference>
<evidence type="ECO:0000256" key="1">
    <source>
        <dbReference type="SAM" id="MobiDB-lite"/>
    </source>
</evidence>
<feature type="region of interest" description="Disordered" evidence="1">
    <location>
        <begin position="134"/>
        <end position="197"/>
    </location>
</feature>
<dbReference type="EMBL" id="KB364395">
    <property type="protein sequence ID" value="ELV12672.1"/>
    <property type="molecule type" value="Genomic_DNA"/>
</dbReference>
<feature type="compositionally biased region" description="Pro residues" evidence="1">
    <location>
        <begin position="146"/>
        <end position="155"/>
    </location>
</feature>
<evidence type="ECO:0000313" key="2">
    <source>
        <dbReference type="EMBL" id="ELV12672.1"/>
    </source>
</evidence>
<evidence type="ECO:0000313" key="3">
    <source>
        <dbReference type="Proteomes" id="UP000011518"/>
    </source>
</evidence>
<dbReference type="STRING" id="246437.L8Y8V0"/>
<reference evidence="3" key="2">
    <citation type="journal article" date="2013" name="Nat. Commun.">
        <title>Genome of the Chinese tree shrew.</title>
        <authorList>
            <person name="Fan Y."/>
            <person name="Huang Z.Y."/>
            <person name="Cao C.C."/>
            <person name="Chen C.S."/>
            <person name="Chen Y.X."/>
            <person name="Fan D.D."/>
            <person name="He J."/>
            <person name="Hou H.L."/>
            <person name="Hu L."/>
            <person name="Hu X.T."/>
            <person name="Jiang X.T."/>
            <person name="Lai R."/>
            <person name="Lang Y.S."/>
            <person name="Liang B."/>
            <person name="Liao S.G."/>
            <person name="Mu D."/>
            <person name="Ma Y.Y."/>
            <person name="Niu Y.Y."/>
            <person name="Sun X.Q."/>
            <person name="Xia J.Q."/>
            <person name="Xiao J."/>
            <person name="Xiong Z.Q."/>
            <person name="Xu L."/>
            <person name="Yang L."/>
            <person name="Zhang Y."/>
            <person name="Zhao W."/>
            <person name="Zhao X.D."/>
            <person name="Zheng Y.T."/>
            <person name="Zhou J.M."/>
            <person name="Zhu Y.B."/>
            <person name="Zhang G.J."/>
            <person name="Wang J."/>
            <person name="Yao Y.G."/>
        </authorList>
    </citation>
    <scope>NUCLEOTIDE SEQUENCE [LARGE SCALE GENOMIC DNA]</scope>
</reference>
<dbReference type="eggNOG" id="ENOG502S0WI">
    <property type="taxonomic scope" value="Eukaryota"/>
</dbReference>
<dbReference type="Proteomes" id="UP000011518">
    <property type="component" value="Unassembled WGS sequence"/>
</dbReference>
<sequence>MLRGTSRLLWHSTTPCNGARSEAAGSPCSGGPSTRGSPRTPVVPPGARGLGALSGPDAGLSPDPVCADTRDPRMPESGDSGQDLTRWKKKKQPVRRTVSQICPPPRRPLTVADIRPGMENERLGVVRDSMLQNPLIVKVSPDSPAGHPPAWPRPRGPGSQRRVGSPSSGPERLTRARSPAGRVVSRSLSVLSRKVER</sequence>
<proteinExistence type="predicted"/>
<gene>
    <name evidence="2" type="ORF">TREES_T100016402</name>
</gene>
<protein>
    <submittedName>
        <fullName evidence="2">Uncharacterized protein</fullName>
    </submittedName>
</protein>
<feature type="region of interest" description="Disordered" evidence="1">
    <location>
        <begin position="1"/>
        <end position="112"/>
    </location>
</feature>
<dbReference type="AlphaFoldDB" id="L8Y8V0"/>